<dbReference type="SUPFAM" id="SSF55486">
    <property type="entry name" value="Metalloproteases ('zincins'), catalytic domain"/>
    <property type="match status" value="1"/>
</dbReference>
<dbReference type="GO" id="GO:0008270">
    <property type="term" value="F:zinc ion binding"/>
    <property type="evidence" value="ECO:0007669"/>
    <property type="project" value="InterPro"/>
</dbReference>
<keyword evidence="8 21" id="KW-0812">Transmembrane</keyword>
<dbReference type="SUPFAM" id="SSF63737">
    <property type="entry name" value="Leukotriene A4 hydrolase N-terminal domain"/>
    <property type="match status" value="1"/>
</dbReference>
<comment type="caution">
    <text evidence="24">The sequence shown here is derived from an EMBL/GenBank/DDBJ whole genome shotgun (WGS) entry which is preliminary data.</text>
</comment>
<keyword evidence="21" id="KW-0675">Receptor</keyword>
<evidence type="ECO:0000256" key="18">
    <source>
        <dbReference type="PIRSR" id="PIRSR634016-1"/>
    </source>
</evidence>
<dbReference type="CDD" id="cd15134">
    <property type="entry name" value="7tmA_capaR"/>
    <property type="match status" value="1"/>
</dbReference>
<dbReference type="InterPro" id="IPR024571">
    <property type="entry name" value="ERAP1-like_C_dom"/>
</dbReference>
<reference evidence="24 25" key="1">
    <citation type="journal article" date="2019" name="Philos. Trans. R. Soc. Lond., B, Biol. Sci.">
        <title>Ant behaviour and brain gene expression of defending hosts depend on the ecological success of the intruding social parasite.</title>
        <authorList>
            <person name="Kaur R."/>
            <person name="Stoldt M."/>
            <person name="Jongepier E."/>
            <person name="Feldmeyer B."/>
            <person name="Menzel F."/>
            <person name="Bornberg-Bauer E."/>
            <person name="Foitzik S."/>
        </authorList>
    </citation>
    <scope>NUCLEOTIDE SEQUENCE [LARGE SCALE GENOMIC DNA]</scope>
    <source>
        <tissue evidence="24">Whole body</tissue>
    </source>
</reference>
<evidence type="ECO:0000256" key="9">
    <source>
        <dbReference type="ARBA" id="ARBA00022723"/>
    </source>
</evidence>
<keyword evidence="5" id="KW-0031">Aminopeptidase</keyword>
<dbReference type="GO" id="GO:0005615">
    <property type="term" value="C:extracellular space"/>
    <property type="evidence" value="ECO:0007669"/>
    <property type="project" value="TreeGrafter"/>
</dbReference>
<evidence type="ECO:0000256" key="21">
    <source>
        <dbReference type="RuleBase" id="RU000688"/>
    </source>
</evidence>
<dbReference type="InterPro" id="IPR000276">
    <property type="entry name" value="GPCR_Rhodpsn"/>
</dbReference>
<dbReference type="FunFam" id="2.60.40.1910:FF:000003">
    <property type="entry name" value="Aminopeptidase"/>
    <property type="match status" value="1"/>
</dbReference>
<evidence type="ECO:0000256" key="3">
    <source>
        <dbReference type="ARBA" id="ARBA00010136"/>
    </source>
</evidence>
<keyword evidence="13 22" id="KW-1133">Transmembrane helix</keyword>
<feature type="site" description="Transition state stabilizer" evidence="20">
    <location>
        <position position="347"/>
    </location>
</feature>
<evidence type="ECO:0000256" key="14">
    <source>
        <dbReference type="ARBA" id="ARBA00023049"/>
    </source>
</evidence>
<dbReference type="Proteomes" id="UP000310200">
    <property type="component" value="Unassembled WGS sequence"/>
</dbReference>
<keyword evidence="12" id="KW-0735">Signal-anchor</keyword>
<dbReference type="PRINTS" id="PR01565">
    <property type="entry name" value="NEUROMEDINUR"/>
</dbReference>
<feature type="domain" description="G-protein coupled receptors family 1 profile" evidence="23">
    <location>
        <begin position="1028"/>
        <end position="1309"/>
    </location>
</feature>
<keyword evidence="15 22" id="KW-0472">Membrane</keyword>
<evidence type="ECO:0000256" key="17">
    <source>
        <dbReference type="ARBA" id="ARBA00023180"/>
    </source>
</evidence>
<feature type="transmembrane region" description="Helical" evidence="22">
    <location>
        <begin position="1182"/>
        <end position="1202"/>
    </location>
</feature>
<keyword evidence="10" id="KW-0378">Hydrolase</keyword>
<feature type="transmembrane region" description="Helical" evidence="22">
    <location>
        <begin position="1048"/>
        <end position="1065"/>
    </location>
</feature>
<dbReference type="STRING" id="300112.A0A4S2KYG2"/>
<comment type="similarity">
    <text evidence="4 21">Belongs to the G-protein coupled receptor 1 family.</text>
</comment>
<gene>
    <name evidence="24" type="ORF">DBV15_01576</name>
</gene>
<dbReference type="GO" id="GO:0001607">
    <property type="term" value="F:neuromedin U receptor activity"/>
    <property type="evidence" value="ECO:0007669"/>
    <property type="project" value="InterPro"/>
</dbReference>
<keyword evidence="11 19" id="KW-0862">Zinc</keyword>
<evidence type="ECO:0000256" key="6">
    <source>
        <dbReference type="ARBA" id="ARBA00022475"/>
    </source>
</evidence>
<feature type="transmembrane region" description="Helical" evidence="22">
    <location>
        <begin position="1282"/>
        <end position="1300"/>
    </location>
</feature>
<evidence type="ECO:0000256" key="4">
    <source>
        <dbReference type="ARBA" id="ARBA00010663"/>
    </source>
</evidence>
<evidence type="ECO:0000256" key="10">
    <source>
        <dbReference type="ARBA" id="ARBA00022801"/>
    </source>
</evidence>
<evidence type="ECO:0000256" key="13">
    <source>
        <dbReference type="ARBA" id="ARBA00022989"/>
    </source>
</evidence>
<dbReference type="GO" id="GO:0005886">
    <property type="term" value="C:plasma membrane"/>
    <property type="evidence" value="ECO:0007669"/>
    <property type="project" value="UniProtKB-SubCell"/>
</dbReference>
<dbReference type="EMBL" id="QBLH01001083">
    <property type="protein sequence ID" value="TGZ53157.1"/>
    <property type="molecule type" value="Genomic_DNA"/>
</dbReference>
<dbReference type="InterPro" id="IPR042097">
    <property type="entry name" value="Aminopeptidase_N-like_N_sf"/>
</dbReference>
<evidence type="ECO:0000256" key="20">
    <source>
        <dbReference type="PIRSR" id="PIRSR634016-4"/>
    </source>
</evidence>
<dbReference type="GO" id="GO:0005737">
    <property type="term" value="C:cytoplasm"/>
    <property type="evidence" value="ECO:0007669"/>
    <property type="project" value="TreeGrafter"/>
</dbReference>
<keyword evidence="9 19" id="KW-0479">Metal-binding</keyword>
<evidence type="ECO:0000256" key="1">
    <source>
        <dbReference type="ARBA" id="ARBA00004401"/>
    </source>
</evidence>
<dbReference type="Pfam" id="PF11838">
    <property type="entry name" value="ERAP1_C"/>
    <property type="match status" value="1"/>
</dbReference>
<dbReference type="InterPro" id="IPR050344">
    <property type="entry name" value="Peptidase_M1_aminopeptidases"/>
</dbReference>
<evidence type="ECO:0000256" key="15">
    <source>
        <dbReference type="ARBA" id="ARBA00023136"/>
    </source>
</evidence>
<comment type="similarity">
    <text evidence="3">Belongs to the peptidase M1 family.</text>
</comment>
<keyword evidence="16" id="KW-1015">Disulfide bond</keyword>
<dbReference type="Pfam" id="PF01433">
    <property type="entry name" value="Peptidase_M1"/>
    <property type="match status" value="1"/>
</dbReference>
<feature type="active site" description="Proton acceptor" evidence="18">
    <location>
        <position position="262"/>
    </location>
</feature>
<dbReference type="SUPFAM" id="SSF81321">
    <property type="entry name" value="Family A G protein-coupled receptor-like"/>
    <property type="match status" value="1"/>
</dbReference>
<dbReference type="FunFam" id="1.10.390.10:FF:000006">
    <property type="entry name" value="Puromycin-sensitive aminopeptidase"/>
    <property type="match status" value="1"/>
</dbReference>
<name>A0A4S2KYG2_9HYME</name>
<dbReference type="GO" id="GO:0006508">
    <property type="term" value="P:proteolysis"/>
    <property type="evidence" value="ECO:0007669"/>
    <property type="project" value="UniProtKB-KW"/>
</dbReference>
<dbReference type="PANTHER" id="PTHR11533">
    <property type="entry name" value="PROTEASE M1 ZINC METALLOPROTEASE"/>
    <property type="match status" value="1"/>
</dbReference>
<feature type="transmembrane region" description="Helical" evidence="22">
    <location>
        <begin position="1008"/>
        <end position="1036"/>
    </location>
</feature>
<dbReference type="CDD" id="cd09601">
    <property type="entry name" value="M1_APN-Q_like"/>
    <property type="match status" value="1"/>
</dbReference>
<evidence type="ECO:0000256" key="22">
    <source>
        <dbReference type="SAM" id="Phobius"/>
    </source>
</evidence>
<dbReference type="PROSITE" id="PS50262">
    <property type="entry name" value="G_PROTEIN_RECEP_F1_2"/>
    <property type="match status" value="1"/>
</dbReference>
<feature type="transmembrane region" description="Helical" evidence="22">
    <location>
        <begin position="1132"/>
        <end position="1155"/>
    </location>
</feature>
<evidence type="ECO:0000256" key="11">
    <source>
        <dbReference type="ARBA" id="ARBA00022833"/>
    </source>
</evidence>
<proteinExistence type="inferred from homology"/>
<comment type="subcellular location">
    <subcellularLocation>
        <location evidence="2">Cell membrane</location>
        <topology evidence="2">Multi-pass membrane protein</topology>
    </subcellularLocation>
    <subcellularLocation>
        <location evidence="1">Cell membrane</location>
        <topology evidence="1">Single-pass type II membrane protein</topology>
    </subcellularLocation>
</comment>
<keyword evidence="6" id="KW-1003">Cell membrane</keyword>
<dbReference type="GO" id="GO:0070006">
    <property type="term" value="F:metalloaminopeptidase activity"/>
    <property type="evidence" value="ECO:0007669"/>
    <property type="project" value="TreeGrafter"/>
</dbReference>
<evidence type="ECO:0000256" key="16">
    <source>
        <dbReference type="ARBA" id="ARBA00023157"/>
    </source>
</evidence>
<dbReference type="Gene3D" id="1.10.390.10">
    <property type="entry name" value="Neutral Protease Domain 2"/>
    <property type="match status" value="1"/>
</dbReference>
<dbReference type="PROSITE" id="PS00237">
    <property type="entry name" value="G_PROTEIN_RECEP_F1_1"/>
    <property type="match status" value="1"/>
</dbReference>
<keyword evidence="17" id="KW-0325">Glycoprotein</keyword>
<dbReference type="GO" id="GO:0043171">
    <property type="term" value="P:peptide catabolic process"/>
    <property type="evidence" value="ECO:0007669"/>
    <property type="project" value="TreeGrafter"/>
</dbReference>
<dbReference type="InterPro" id="IPR034016">
    <property type="entry name" value="M1_APN-typ"/>
</dbReference>
<evidence type="ECO:0000256" key="19">
    <source>
        <dbReference type="PIRSR" id="PIRSR634016-3"/>
    </source>
</evidence>
<evidence type="ECO:0000256" key="2">
    <source>
        <dbReference type="ARBA" id="ARBA00004651"/>
    </source>
</evidence>
<organism evidence="24 25">
    <name type="scientific">Temnothorax longispinosus</name>
    <dbReference type="NCBI Taxonomy" id="300112"/>
    <lineage>
        <taxon>Eukaryota</taxon>
        <taxon>Metazoa</taxon>
        <taxon>Ecdysozoa</taxon>
        <taxon>Arthropoda</taxon>
        <taxon>Hexapoda</taxon>
        <taxon>Insecta</taxon>
        <taxon>Pterygota</taxon>
        <taxon>Neoptera</taxon>
        <taxon>Endopterygota</taxon>
        <taxon>Hymenoptera</taxon>
        <taxon>Apocrita</taxon>
        <taxon>Aculeata</taxon>
        <taxon>Formicoidea</taxon>
        <taxon>Formicidae</taxon>
        <taxon>Myrmicinae</taxon>
        <taxon>Temnothorax</taxon>
    </lineage>
</organism>
<comment type="cofactor">
    <cofactor evidence="19">
        <name>Zn(2+)</name>
        <dbReference type="ChEBI" id="CHEBI:29105"/>
    </cofactor>
    <text evidence="19">Binds 1 zinc ion per subunit.</text>
</comment>
<evidence type="ECO:0000256" key="8">
    <source>
        <dbReference type="ARBA" id="ARBA00022692"/>
    </source>
</evidence>
<dbReference type="InterPro" id="IPR005390">
    <property type="entry name" value="NeuromedU_rcpt"/>
</dbReference>
<dbReference type="Gene3D" id="1.20.1070.10">
    <property type="entry name" value="Rhodopsin 7-helix transmembrane proteins"/>
    <property type="match status" value="1"/>
</dbReference>
<keyword evidence="21" id="KW-0807">Transducer</keyword>
<feature type="transmembrane region" description="Helical" evidence="22">
    <location>
        <begin position="1242"/>
        <end position="1262"/>
    </location>
</feature>
<feature type="transmembrane region" description="Helical" evidence="22">
    <location>
        <begin position="58"/>
        <end position="83"/>
    </location>
</feature>
<feature type="binding site" evidence="19">
    <location>
        <position position="265"/>
    </location>
    <ligand>
        <name>Zn(2+)</name>
        <dbReference type="ChEBI" id="CHEBI:29105"/>
        <note>catalytic</note>
    </ligand>
</feature>
<dbReference type="PRINTS" id="PR00237">
    <property type="entry name" value="GPCRRHODOPSN"/>
</dbReference>
<keyword evidence="7" id="KW-0645">Protease</keyword>
<keyword evidence="25" id="KW-1185">Reference proteome</keyword>
<evidence type="ECO:0000259" key="23">
    <source>
        <dbReference type="PROSITE" id="PS50262"/>
    </source>
</evidence>
<keyword evidence="21" id="KW-0297">G-protein coupled receptor</keyword>
<dbReference type="InterPro" id="IPR027268">
    <property type="entry name" value="Peptidase_M4/M1_CTD_sf"/>
</dbReference>
<evidence type="ECO:0000256" key="12">
    <source>
        <dbReference type="ARBA" id="ARBA00022968"/>
    </source>
</evidence>
<protein>
    <recommendedName>
        <fullName evidence="23">G-protein coupled receptors family 1 profile domain-containing protein</fullName>
    </recommendedName>
</protein>
<feature type="binding site" evidence="19">
    <location>
        <position position="284"/>
    </location>
    <ligand>
        <name>Zn(2+)</name>
        <dbReference type="ChEBI" id="CHEBI:29105"/>
        <note>catalytic</note>
    </ligand>
</feature>
<dbReference type="Pfam" id="PF00001">
    <property type="entry name" value="7tm_1"/>
    <property type="match status" value="1"/>
</dbReference>
<keyword evidence="14" id="KW-0482">Metalloprotease</keyword>
<dbReference type="Gene3D" id="1.25.50.20">
    <property type="match status" value="1"/>
</dbReference>
<evidence type="ECO:0000256" key="5">
    <source>
        <dbReference type="ARBA" id="ARBA00022438"/>
    </source>
</evidence>
<dbReference type="InterPro" id="IPR014782">
    <property type="entry name" value="Peptidase_M1_dom"/>
</dbReference>
<evidence type="ECO:0000313" key="25">
    <source>
        <dbReference type="Proteomes" id="UP000310200"/>
    </source>
</evidence>
<dbReference type="InterPro" id="IPR017452">
    <property type="entry name" value="GPCR_Rhodpsn_7TM"/>
</dbReference>
<evidence type="ECO:0000256" key="7">
    <source>
        <dbReference type="ARBA" id="ARBA00022670"/>
    </source>
</evidence>
<evidence type="ECO:0000313" key="24">
    <source>
        <dbReference type="EMBL" id="TGZ53157.1"/>
    </source>
</evidence>
<feature type="binding site" evidence="19">
    <location>
        <position position="261"/>
    </location>
    <ligand>
        <name>Zn(2+)</name>
        <dbReference type="ChEBI" id="CHEBI:29105"/>
        <note>catalytic</note>
    </ligand>
</feature>
<dbReference type="Gene3D" id="2.60.40.1910">
    <property type="match status" value="1"/>
</dbReference>
<dbReference type="PANTHER" id="PTHR11533:SF276">
    <property type="entry name" value="GLUTAMYL AMINOPEPTIDASE"/>
    <property type="match status" value="1"/>
</dbReference>
<dbReference type="GO" id="GO:0042277">
    <property type="term" value="F:peptide binding"/>
    <property type="evidence" value="ECO:0007669"/>
    <property type="project" value="TreeGrafter"/>
</dbReference>
<sequence>MKKTEGSELNHAVSLAPKYIMGSNKVESRPKGGAPRFNSASASTISESLRRNNVVSALLCFTCGACFVLSLICTCLATLVVLLDHTVEAASHDRHDSNRPEAYTTMSNPDESFRLPKEVIPIEYDLLLHPNLQEGTFSGNVTILIQVNDNRRTIALHQKDLNITSTKLKTYGLNDDYTIEISSVSKPTKYDIFVVSTENEIQPGFYKLNLEFKGNMASIPDFVSGAMENWGLVTYRETRILYDDRHNSIYDKRDVVNVICHELAHMWFGNLVTMKWWNDLWLNEGFATFMASKCSNEILPNQGYMEEFPVEVMQKVFVTDAKLSSHPIVYNVQNADDISSFFDGISYKKGASVIRMMENFFGSDVFFGAISTYLNKYALGNAETADLFNVLQDSVGDELNVTAIMNTWTRQEGYPVINVKKSGNNKFVLTQKRFLDDQDAKSDSAKSNYGYRWTVPIVYITNRNEVPTLVWFDKDQNEVTIEVDERTRWIKLNAGQVGYYRVNYNEEWITFKELLRAHLMRISSLDRANLLDDLFSLADAGELEYNIVMDISVYLTEEYQTLPWASFVAKLVETIYDCVTWTVDDSIEDDVPFTQIDNRVRAPVLELACAMGSSECLQTAGELFKKWLLLKKATHPDIRELVYYYGMRYHSDKNDWNAMFKLFEEETDPSEKNKIMIGLAGIHSTEILKDYITKARDEKIVRTQDFLKCLTTISKNPDGTSLVWDWVRENWEFLVNRYTLNDRYLGELIPSITSTFATQTKLDEIKAFFAKYPEAGAGAEGRVKTLETVSKNIKWLARNTEKLKNWLTENWSSETGIQKKKITLANTMDKKTVFNMLKLHCDQMFCHKIFFIKIKERFLIADLFENLLTCKVIKRYKIHVYLYLKNKTREGRKRIKNIGQITIEYERKNIFKSTRIFADRYPLMLIARRSVYDKRSRMISGTIANITSVLQDPGLARDSWSLSKDDNQQELRSTVVYANPRYENYSSTIVALLQNNFDRDENGRRDSLYIVLPITIIYVVIFFTGLIGNISTCVVIARNKSMHTATNYYLFSLAVSDLLLLVFGLPPEMYYIWSHFPYVFGEAFCIIQSFASETSTNATVLTITAFTIERYVAICHPFISHTMSKLSRAVKFVVAIWLLALCLAVPQAIQFGIIFDHYNGTANLDSARCSLRWTLIEHAFEISTILFFVLPMTIITVLYVLIAIKLRRSSMLTTTVSKRHHVPGVLNHVDSSRGKTNAQRNVIRMLVAVVMGFFICWAPFHAQRLLAVYAQSSSSDNEPEDTMIVIYTTLTYVSGVFYYLSTTVNPLLYNIMSNKFREAFKSMLPKYCIRKFSSHKSNRRQPTYTSLSRYQRSMRHRFDDAQHSPSISVSDEQQRLTHIALNANSCGPNGLAKSQREREGRSNITATMRETVGCRDYTRRVSRDSDSSQLTVMTSLSKQGLNNEGNNNTNECLLRIHRSPKALAGILTERLGLGTKGFFAQHRKNSSTSSASKQENVIAMPPRFQSHPSIESANTISNSSLQDLDETEFTGTELARYMGELNFELVT</sequence>
<dbReference type="SMART" id="SM01381">
    <property type="entry name" value="7TM_GPCR_Srsx"/>
    <property type="match status" value="1"/>
</dbReference>
<accession>A0A4S2KYG2</accession>